<protein>
    <submittedName>
        <fullName evidence="16">Cytochrome P450 2K1-like isoform X1</fullName>
    </submittedName>
</protein>
<feature type="signal peptide" evidence="14">
    <location>
        <begin position="1"/>
        <end position="26"/>
    </location>
</feature>
<evidence type="ECO:0000256" key="14">
    <source>
        <dbReference type="SAM" id="SignalP"/>
    </source>
</evidence>
<sequence>MAWIGLVLLLLIFILTVLFLFKMGSSQSNSSQNLPPGPRTIPILGNLHIMDFKRPYKTMIKLAKEYGPIFHLQMGGQEMVVLTGYETVKEALVKHAEAFSGRPIVPIFEDYTKGFGIVMAHGENWRQMRQFSLSALRAYGMGKRIVEDKISEECSVLIKTYETYEGKPFEPATILKAAAANIIVSFLLGKRFEYEDATLLRLLELIEENIHLVVTPAVLVYNMFPMLGFLLGAHKKILNNKKEYHEFIQATFLENIKEFDENIQRTFIDAFLVQQEKENKKSIDSYFHNDNLIGLVDNLFIAGMDTTSNTLCWAILLMMKYPEVQKKVQEEIAKEIGVRQPRTEDRVKMSYTNAVIHEIQRFADIVPTNFPHATTKDITFKGFFIPKGMHIVPLLSSVLHDESQWEKPHEFYPEHFLDSEGKFVKKDAFMPFSAGYRVCAGENLAKMELFLFFTNLLQRFTFQPPSGTSKDDLDLTPALGFITPPMPYKTCAVLS</sequence>
<evidence type="ECO:0000313" key="16">
    <source>
        <dbReference type="RefSeq" id="XP_026539505.1"/>
    </source>
</evidence>
<evidence type="ECO:0000256" key="5">
    <source>
        <dbReference type="ARBA" id="ARBA00022723"/>
    </source>
</evidence>
<dbReference type="GO" id="GO:0005737">
    <property type="term" value="C:cytoplasm"/>
    <property type="evidence" value="ECO:0007669"/>
    <property type="project" value="TreeGrafter"/>
</dbReference>
<keyword evidence="9 12" id="KW-0408">Iron</keyword>
<dbReference type="RefSeq" id="XP_026539505.1">
    <property type="nucleotide sequence ID" value="XM_026683720.1"/>
</dbReference>
<evidence type="ECO:0000256" key="4">
    <source>
        <dbReference type="ARBA" id="ARBA00022617"/>
    </source>
</evidence>
<evidence type="ECO:0000256" key="6">
    <source>
        <dbReference type="ARBA" id="ARBA00022824"/>
    </source>
</evidence>
<dbReference type="GO" id="GO:0005506">
    <property type="term" value="F:iron ion binding"/>
    <property type="evidence" value="ECO:0007669"/>
    <property type="project" value="InterPro"/>
</dbReference>
<evidence type="ECO:0000256" key="13">
    <source>
        <dbReference type="RuleBase" id="RU000461"/>
    </source>
</evidence>
<dbReference type="KEGG" id="nss:113422629"/>
<dbReference type="InterPro" id="IPR017972">
    <property type="entry name" value="Cyt_P450_CS"/>
</dbReference>
<dbReference type="GO" id="GO:0020037">
    <property type="term" value="F:heme binding"/>
    <property type="evidence" value="ECO:0007669"/>
    <property type="project" value="InterPro"/>
</dbReference>
<evidence type="ECO:0000256" key="2">
    <source>
        <dbReference type="ARBA" id="ARBA00004524"/>
    </source>
</evidence>
<dbReference type="PRINTS" id="PR00463">
    <property type="entry name" value="EP450I"/>
</dbReference>
<dbReference type="InterPro" id="IPR002401">
    <property type="entry name" value="Cyt_P450_E_grp-I"/>
</dbReference>
<evidence type="ECO:0000256" key="1">
    <source>
        <dbReference type="ARBA" id="ARBA00001971"/>
    </source>
</evidence>
<keyword evidence="14" id="KW-0732">Signal</keyword>
<organism evidence="15 16">
    <name type="scientific">Notechis scutatus</name>
    <name type="common">mainland tiger snake</name>
    <dbReference type="NCBI Taxonomy" id="8663"/>
    <lineage>
        <taxon>Eukaryota</taxon>
        <taxon>Metazoa</taxon>
        <taxon>Chordata</taxon>
        <taxon>Craniata</taxon>
        <taxon>Vertebrata</taxon>
        <taxon>Euteleostomi</taxon>
        <taxon>Lepidosauria</taxon>
        <taxon>Squamata</taxon>
        <taxon>Bifurcata</taxon>
        <taxon>Unidentata</taxon>
        <taxon>Episquamata</taxon>
        <taxon>Toxicofera</taxon>
        <taxon>Serpentes</taxon>
        <taxon>Colubroidea</taxon>
        <taxon>Elapidae</taxon>
        <taxon>Hydrophiinae</taxon>
        <taxon>Notechis</taxon>
    </lineage>
</organism>
<dbReference type="InterPro" id="IPR036396">
    <property type="entry name" value="Cyt_P450_sf"/>
</dbReference>
<keyword evidence="7" id="KW-0492">Microsome</keyword>
<evidence type="ECO:0000313" key="15">
    <source>
        <dbReference type="Proteomes" id="UP000504612"/>
    </source>
</evidence>
<dbReference type="PRINTS" id="PR00385">
    <property type="entry name" value="P450"/>
</dbReference>
<dbReference type="InterPro" id="IPR008069">
    <property type="entry name" value="Cyt_P450_E_grp-I_CYP2D-like"/>
</dbReference>
<keyword evidence="6" id="KW-0256">Endoplasmic reticulum</keyword>
<evidence type="ECO:0000256" key="7">
    <source>
        <dbReference type="ARBA" id="ARBA00022848"/>
    </source>
</evidence>
<dbReference type="PRINTS" id="PR01686">
    <property type="entry name" value="EP450ICYP2D"/>
</dbReference>
<name>A0A6J1V9Z5_9SAUR</name>
<dbReference type="InterPro" id="IPR050182">
    <property type="entry name" value="Cytochrome_P450_fam2"/>
</dbReference>
<dbReference type="PANTHER" id="PTHR24300">
    <property type="entry name" value="CYTOCHROME P450 508A4-RELATED"/>
    <property type="match status" value="1"/>
</dbReference>
<keyword evidence="15" id="KW-1185">Reference proteome</keyword>
<dbReference type="Proteomes" id="UP000504612">
    <property type="component" value="Unplaced"/>
</dbReference>
<evidence type="ECO:0000256" key="10">
    <source>
        <dbReference type="ARBA" id="ARBA00023033"/>
    </source>
</evidence>
<dbReference type="FunFam" id="1.10.630.10:FF:000010">
    <property type="entry name" value="cytochrome P450 2W1 isoform X2"/>
    <property type="match status" value="1"/>
</dbReference>
<dbReference type="GO" id="GO:0006082">
    <property type="term" value="P:organic acid metabolic process"/>
    <property type="evidence" value="ECO:0007669"/>
    <property type="project" value="TreeGrafter"/>
</dbReference>
<comment type="subcellular location">
    <subcellularLocation>
        <location evidence="2">Microsome membrane</location>
    </subcellularLocation>
</comment>
<keyword evidence="5 12" id="KW-0479">Metal-binding</keyword>
<dbReference type="GeneID" id="113422629"/>
<evidence type="ECO:0000256" key="3">
    <source>
        <dbReference type="ARBA" id="ARBA00010617"/>
    </source>
</evidence>
<reference evidence="16" key="1">
    <citation type="submission" date="2025-08" db="UniProtKB">
        <authorList>
            <consortium name="RefSeq"/>
        </authorList>
    </citation>
    <scope>IDENTIFICATION</scope>
</reference>
<dbReference type="InterPro" id="IPR001128">
    <property type="entry name" value="Cyt_P450"/>
</dbReference>
<evidence type="ECO:0000256" key="8">
    <source>
        <dbReference type="ARBA" id="ARBA00023002"/>
    </source>
</evidence>
<keyword evidence="10 13" id="KW-0503">Monooxygenase</keyword>
<dbReference type="GO" id="GO:0016712">
    <property type="term" value="F:oxidoreductase activity, acting on paired donors, with incorporation or reduction of molecular oxygen, reduced flavin or flavoprotein as one donor, and incorporation of one atom of oxygen"/>
    <property type="evidence" value="ECO:0007669"/>
    <property type="project" value="InterPro"/>
</dbReference>
<dbReference type="Pfam" id="PF00067">
    <property type="entry name" value="p450"/>
    <property type="match status" value="1"/>
</dbReference>
<dbReference type="AlphaFoldDB" id="A0A6J1V9Z5"/>
<feature type="chain" id="PRO_5026647123" evidence="14">
    <location>
        <begin position="27"/>
        <end position="495"/>
    </location>
</feature>
<evidence type="ECO:0000256" key="12">
    <source>
        <dbReference type="PIRSR" id="PIRSR602401-1"/>
    </source>
</evidence>
<accession>A0A6J1V9Z5</accession>
<keyword evidence="11" id="KW-0472">Membrane</keyword>
<comment type="similarity">
    <text evidence="3 13">Belongs to the cytochrome P450 family.</text>
</comment>
<keyword evidence="4 12" id="KW-0349">Heme</keyword>
<keyword evidence="8 13" id="KW-0560">Oxidoreductase</keyword>
<dbReference type="Gene3D" id="1.10.630.10">
    <property type="entry name" value="Cytochrome P450"/>
    <property type="match status" value="1"/>
</dbReference>
<comment type="cofactor">
    <cofactor evidence="1 12">
        <name>heme</name>
        <dbReference type="ChEBI" id="CHEBI:30413"/>
    </cofactor>
</comment>
<dbReference type="PANTHER" id="PTHR24300:SF302">
    <property type="entry name" value="CYTOCHROME P450"/>
    <property type="match status" value="1"/>
</dbReference>
<dbReference type="GO" id="GO:0006805">
    <property type="term" value="P:xenobiotic metabolic process"/>
    <property type="evidence" value="ECO:0007669"/>
    <property type="project" value="TreeGrafter"/>
</dbReference>
<gene>
    <name evidence="16" type="primary">LOC113422629</name>
</gene>
<dbReference type="PROSITE" id="PS00086">
    <property type="entry name" value="CYTOCHROME_P450"/>
    <property type="match status" value="1"/>
</dbReference>
<proteinExistence type="inferred from homology"/>
<dbReference type="SUPFAM" id="SSF48264">
    <property type="entry name" value="Cytochrome P450"/>
    <property type="match status" value="1"/>
</dbReference>
<evidence type="ECO:0000256" key="11">
    <source>
        <dbReference type="ARBA" id="ARBA00023136"/>
    </source>
</evidence>
<dbReference type="GO" id="GO:0046222">
    <property type="term" value="P:aflatoxin metabolic process"/>
    <property type="evidence" value="ECO:0007669"/>
    <property type="project" value="UniProtKB-ARBA"/>
</dbReference>
<evidence type="ECO:0000256" key="9">
    <source>
        <dbReference type="ARBA" id="ARBA00023004"/>
    </source>
</evidence>
<feature type="binding site" description="axial binding residue" evidence="12">
    <location>
        <position position="439"/>
    </location>
    <ligand>
        <name>heme</name>
        <dbReference type="ChEBI" id="CHEBI:30413"/>
    </ligand>
    <ligandPart>
        <name>Fe</name>
        <dbReference type="ChEBI" id="CHEBI:18248"/>
    </ligandPart>
</feature>